<dbReference type="GO" id="GO:0008422">
    <property type="term" value="F:beta-glucosidase activity"/>
    <property type="evidence" value="ECO:0007669"/>
    <property type="project" value="TreeGrafter"/>
</dbReference>
<dbReference type="AlphaFoldDB" id="A0A7L5AH50"/>
<evidence type="ECO:0000313" key="6">
    <source>
        <dbReference type="Proteomes" id="UP000464507"/>
    </source>
</evidence>
<dbReference type="EMBL" id="CP017146">
    <property type="protein sequence ID" value="QHO69346.1"/>
    <property type="molecule type" value="Genomic_DNA"/>
</dbReference>
<evidence type="ECO:0000256" key="4">
    <source>
        <dbReference type="RuleBase" id="RU003690"/>
    </source>
</evidence>
<keyword evidence="3" id="KW-0326">Glycosidase</keyword>
<evidence type="ECO:0000256" key="3">
    <source>
        <dbReference type="ARBA" id="ARBA00023295"/>
    </source>
</evidence>
<evidence type="ECO:0000256" key="1">
    <source>
        <dbReference type="ARBA" id="ARBA00010838"/>
    </source>
</evidence>
<dbReference type="Proteomes" id="UP000464507">
    <property type="component" value="Chromosome"/>
</dbReference>
<proteinExistence type="inferred from homology"/>
<gene>
    <name evidence="5" type="ORF">BHD05_06490</name>
</gene>
<name>A0A7L5AH50_9MICO</name>
<dbReference type="OrthoDB" id="9765195at2"/>
<protein>
    <recommendedName>
        <fullName evidence="7">Beta-glucosidase</fullName>
    </recommendedName>
</protein>
<evidence type="ECO:0000256" key="2">
    <source>
        <dbReference type="ARBA" id="ARBA00022801"/>
    </source>
</evidence>
<dbReference type="RefSeq" id="WP_161885707.1">
    <property type="nucleotide sequence ID" value="NZ_CP017146.1"/>
</dbReference>
<evidence type="ECO:0008006" key="7">
    <source>
        <dbReference type="Google" id="ProtNLM"/>
    </source>
</evidence>
<organism evidence="5 6">
    <name type="scientific">Marisediminicola antarctica</name>
    <dbReference type="NCBI Taxonomy" id="674079"/>
    <lineage>
        <taxon>Bacteria</taxon>
        <taxon>Bacillati</taxon>
        <taxon>Actinomycetota</taxon>
        <taxon>Actinomycetes</taxon>
        <taxon>Micrococcales</taxon>
        <taxon>Microbacteriaceae</taxon>
        <taxon>Marisediminicola</taxon>
    </lineage>
</organism>
<dbReference type="PANTHER" id="PTHR10353">
    <property type="entry name" value="GLYCOSYL HYDROLASE"/>
    <property type="match status" value="1"/>
</dbReference>
<evidence type="ECO:0000313" key="5">
    <source>
        <dbReference type="EMBL" id="QHO69346.1"/>
    </source>
</evidence>
<reference evidence="5 6" key="1">
    <citation type="submission" date="2016-09" db="EMBL/GenBank/DDBJ databases">
        <title>Complete genome sequence of microbes from the polar regions.</title>
        <authorList>
            <person name="Liao L."/>
            <person name="Chen B."/>
        </authorList>
    </citation>
    <scope>NUCLEOTIDE SEQUENCE [LARGE SCALE GENOMIC DNA]</scope>
    <source>
        <strain evidence="5 6">ZS314</strain>
    </source>
</reference>
<dbReference type="PANTHER" id="PTHR10353:SF36">
    <property type="entry name" value="LP05116P"/>
    <property type="match status" value="1"/>
</dbReference>
<dbReference type="InterPro" id="IPR001360">
    <property type="entry name" value="Glyco_hydro_1"/>
</dbReference>
<dbReference type="SUPFAM" id="SSF51445">
    <property type="entry name" value="(Trans)glycosidases"/>
    <property type="match status" value="1"/>
</dbReference>
<dbReference type="PRINTS" id="PR00131">
    <property type="entry name" value="GLHYDRLASE1"/>
</dbReference>
<dbReference type="KEGG" id="mant:BHD05_06490"/>
<dbReference type="GO" id="GO:0016052">
    <property type="term" value="P:carbohydrate catabolic process"/>
    <property type="evidence" value="ECO:0007669"/>
    <property type="project" value="TreeGrafter"/>
</dbReference>
<keyword evidence="2" id="KW-0378">Hydrolase</keyword>
<comment type="similarity">
    <text evidence="1 4">Belongs to the glycosyl hydrolase 1 family.</text>
</comment>
<accession>A0A7L5AH50</accession>
<dbReference type="Pfam" id="PF00232">
    <property type="entry name" value="Glyco_hydro_1"/>
    <property type="match status" value="1"/>
</dbReference>
<dbReference type="Gene3D" id="3.20.20.80">
    <property type="entry name" value="Glycosidases"/>
    <property type="match status" value="1"/>
</dbReference>
<dbReference type="InterPro" id="IPR017853">
    <property type="entry name" value="GH"/>
</dbReference>
<sequence>MNSKKTESPWLHDVPGLAALAPSGLSIGVATSAMQVEGAVRDEGREPSTWDTFMGQSGRIVDDSTAAVAADAYHRTSDDVRMLRELGVDSYRFSLGWPRLQPNGRGGANRAAVAFYDRLIDELLAAGIRPMVTLHHWDLPEPLQHAGGWLNRDTAYRLADYAYLAGESFGDRVDSWVTINEPATVMLGGYALGVHAPGATLLFDALPTAHHQLLGHGLAVEALRAADVRGRIGIANTHSPVEPASDKHDDVLQAELFDTIHNRLFSDPLLLGRFPELPEELRHLTSAFDEIQPSDLAAISRPIDFYGLSYHAPTRIRSGGPGHFPFSFVPWPEFSTTGSGLPNAPEFLRVALRELAHRYGDALPPVVLTVGASYPDVVQRDGSIDDEARCAHLAEHLAVAFAGAPGVDLQGYVVSSLLDGWEWEAGFTQPFGLVHVHADTQDRTPKRSYRFLQELLGNR</sequence>
<keyword evidence="6" id="KW-1185">Reference proteome</keyword>
<dbReference type="GO" id="GO:0005829">
    <property type="term" value="C:cytosol"/>
    <property type="evidence" value="ECO:0007669"/>
    <property type="project" value="TreeGrafter"/>
</dbReference>